<feature type="compositionally biased region" description="Basic and acidic residues" evidence="2">
    <location>
        <begin position="149"/>
        <end position="162"/>
    </location>
</feature>
<reference evidence="4 5" key="1">
    <citation type="submission" date="2016-11" db="EMBL/GenBank/DDBJ databases">
        <title>Sphingorhabdus sp. LPB0140, isolated from marine environment.</title>
        <authorList>
            <person name="Kim E."/>
            <person name="Yi H."/>
        </authorList>
    </citation>
    <scope>NUCLEOTIDE SEQUENCE [LARGE SCALE GENOMIC DNA]</scope>
    <source>
        <strain evidence="4 5">LPB0140</strain>
    </source>
</reference>
<sequence length="178" mass="19759">MNKFLCSAFAAALLTATALPTSAFAMQEASQADIIVTAQHQKMWDKGSKLESEGLTAMEKAKKKLISFSADVVNAQNKRDSARAQAENANAEFRNLTASIPYFSDPEEAARWARQVDKAAGEWAKYSDRRMDGREELDKSSKKQIKAQAEVDKAQAKIDQGRALKAEAERLSRFDRAR</sequence>
<dbReference type="STRING" id="1913578.LPB140_03470"/>
<feature type="signal peptide" evidence="3">
    <location>
        <begin position="1"/>
        <end position="25"/>
    </location>
</feature>
<dbReference type="EMBL" id="CP018154">
    <property type="protein sequence ID" value="APG62029.1"/>
    <property type="molecule type" value="Genomic_DNA"/>
</dbReference>
<evidence type="ECO:0000256" key="2">
    <source>
        <dbReference type="SAM" id="MobiDB-lite"/>
    </source>
</evidence>
<dbReference type="Proteomes" id="UP000242561">
    <property type="component" value="Chromosome"/>
</dbReference>
<name>A0A1L3JA86_9SPHN</name>
<keyword evidence="1" id="KW-0175">Coiled coil</keyword>
<gene>
    <name evidence="4" type="ORF">LPB140_03470</name>
</gene>
<evidence type="ECO:0000313" key="5">
    <source>
        <dbReference type="Proteomes" id="UP000242561"/>
    </source>
</evidence>
<dbReference type="KEGG" id="sphl:LPB140_03470"/>
<feature type="chain" id="PRO_5009854237" description="DUF4398 domain-containing protein" evidence="3">
    <location>
        <begin position="26"/>
        <end position="178"/>
    </location>
</feature>
<dbReference type="AlphaFoldDB" id="A0A1L3JA86"/>
<feature type="region of interest" description="Disordered" evidence="2">
    <location>
        <begin position="129"/>
        <end position="162"/>
    </location>
</feature>
<proteinExistence type="predicted"/>
<dbReference type="RefSeq" id="WP_072558676.1">
    <property type="nucleotide sequence ID" value="NZ_CP018154.1"/>
</dbReference>
<evidence type="ECO:0000256" key="3">
    <source>
        <dbReference type="SAM" id="SignalP"/>
    </source>
</evidence>
<keyword evidence="5" id="KW-1185">Reference proteome</keyword>
<accession>A0A1L3JA86</accession>
<feature type="coiled-coil region" evidence="1">
    <location>
        <begin position="58"/>
        <end position="99"/>
    </location>
</feature>
<feature type="compositionally biased region" description="Basic and acidic residues" evidence="2">
    <location>
        <begin position="129"/>
        <end position="141"/>
    </location>
</feature>
<protein>
    <recommendedName>
        <fullName evidence="6">DUF4398 domain-containing protein</fullName>
    </recommendedName>
</protein>
<organism evidence="4 5">
    <name type="scientific">Sphingorhabdus lutea</name>
    <dbReference type="NCBI Taxonomy" id="1913578"/>
    <lineage>
        <taxon>Bacteria</taxon>
        <taxon>Pseudomonadati</taxon>
        <taxon>Pseudomonadota</taxon>
        <taxon>Alphaproteobacteria</taxon>
        <taxon>Sphingomonadales</taxon>
        <taxon>Sphingomonadaceae</taxon>
        <taxon>Sphingorhabdus</taxon>
    </lineage>
</organism>
<evidence type="ECO:0008006" key="6">
    <source>
        <dbReference type="Google" id="ProtNLM"/>
    </source>
</evidence>
<evidence type="ECO:0000313" key="4">
    <source>
        <dbReference type="EMBL" id="APG62029.1"/>
    </source>
</evidence>
<evidence type="ECO:0000256" key="1">
    <source>
        <dbReference type="SAM" id="Coils"/>
    </source>
</evidence>
<keyword evidence="3" id="KW-0732">Signal</keyword>